<dbReference type="NCBIfam" id="TIGR02246">
    <property type="entry name" value="SgcJ/EcaC family oxidoreductase"/>
    <property type="match status" value="1"/>
</dbReference>
<proteinExistence type="predicted"/>
<dbReference type="InterPro" id="IPR011944">
    <property type="entry name" value="Steroid_delta5-4_isomerase"/>
</dbReference>
<dbReference type="EMBL" id="JACHMM010000001">
    <property type="protein sequence ID" value="MBB5787788.1"/>
    <property type="molecule type" value="Genomic_DNA"/>
</dbReference>
<reference evidence="2 3" key="1">
    <citation type="submission" date="2020-08" db="EMBL/GenBank/DDBJ databases">
        <title>Sequencing the genomes of 1000 actinobacteria strains.</title>
        <authorList>
            <person name="Klenk H.-P."/>
        </authorList>
    </citation>
    <scope>NUCLEOTIDE SEQUENCE [LARGE SCALE GENOMIC DNA]</scope>
    <source>
        <strain evidence="2 3">DSM 102122</strain>
    </source>
</reference>
<name>A0A7W9GPR4_9ACTN</name>
<dbReference type="Gene3D" id="3.10.450.50">
    <property type="match status" value="1"/>
</dbReference>
<evidence type="ECO:0000259" key="1">
    <source>
        <dbReference type="Pfam" id="PF13474"/>
    </source>
</evidence>
<feature type="domain" description="SnoaL-like" evidence="1">
    <location>
        <begin position="10"/>
        <end position="132"/>
    </location>
</feature>
<protein>
    <submittedName>
        <fullName evidence="2">Uncharacterized protein (TIGR02246 family)</fullName>
    </submittedName>
</protein>
<dbReference type="InterPro" id="IPR037401">
    <property type="entry name" value="SnoaL-like"/>
</dbReference>
<keyword evidence="3" id="KW-1185">Reference proteome</keyword>
<dbReference type="SUPFAM" id="SSF54427">
    <property type="entry name" value="NTF2-like"/>
    <property type="match status" value="1"/>
</dbReference>
<gene>
    <name evidence="2" type="ORF">HD601_002363</name>
</gene>
<dbReference type="Pfam" id="PF13474">
    <property type="entry name" value="SnoaL_3"/>
    <property type="match status" value="1"/>
</dbReference>
<evidence type="ECO:0000313" key="2">
    <source>
        <dbReference type="EMBL" id="MBB5787788.1"/>
    </source>
</evidence>
<dbReference type="Proteomes" id="UP000542813">
    <property type="component" value="Unassembled WGS sequence"/>
</dbReference>
<sequence>MHDTTTETEIRSVIERWAAAAQTGDLDGIVAGHTDDTVMFDVSPPAGGVRGLEAYRTIWGPFLDMSATATGFVFAITSIEVTAGTDVAFAHALLDIGPASALGQDSSPLRLTVGLRKQDGQWLIAHEHHSFARS</sequence>
<evidence type="ECO:0000313" key="3">
    <source>
        <dbReference type="Proteomes" id="UP000542813"/>
    </source>
</evidence>
<accession>A0A7W9GPR4</accession>
<organism evidence="2 3">
    <name type="scientific">Jiangella mangrovi</name>
    <dbReference type="NCBI Taxonomy" id="1524084"/>
    <lineage>
        <taxon>Bacteria</taxon>
        <taxon>Bacillati</taxon>
        <taxon>Actinomycetota</taxon>
        <taxon>Actinomycetes</taxon>
        <taxon>Jiangellales</taxon>
        <taxon>Jiangellaceae</taxon>
        <taxon>Jiangella</taxon>
    </lineage>
</organism>
<dbReference type="AlphaFoldDB" id="A0A7W9GPR4"/>
<dbReference type="InterPro" id="IPR032710">
    <property type="entry name" value="NTF2-like_dom_sf"/>
</dbReference>
<dbReference type="RefSeq" id="WP_184822083.1">
    <property type="nucleotide sequence ID" value="NZ_JACHMM010000001.1"/>
</dbReference>
<comment type="caution">
    <text evidence="2">The sequence shown here is derived from an EMBL/GenBank/DDBJ whole genome shotgun (WGS) entry which is preliminary data.</text>
</comment>